<evidence type="ECO:0000313" key="15">
    <source>
        <dbReference type="EMBL" id="MFC4242776.1"/>
    </source>
</evidence>
<dbReference type="PROSITE" id="PS51975">
    <property type="entry name" value="RNASE_H_2"/>
    <property type="match status" value="1"/>
</dbReference>
<dbReference type="RefSeq" id="WP_390227695.1">
    <property type="nucleotide sequence ID" value="NZ_JBHSCN010000003.1"/>
</dbReference>
<evidence type="ECO:0000256" key="2">
    <source>
        <dbReference type="ARBA" id="ARBA00001946"/>
    </source>
</evidence>
<dbReference type="SUPFAM" id="SSF53098">
    <property type="entry name" value="Ribonuclease H-like"/>
    <property type="match status" value="1"/>
</dbReference>
<dbReference type="Pfam" id="PF01351">
    <property type="entry name" value="RNase_HII"/>
    <property type="match status" value="1"/>
</dbReference>
<dbReference type="PANTHER" id="PTHR10954">
    <property type="entry name" value="RIBONUCLEASE H2 SUBUNIT A"/>
    <property type="match status" value="1"/>
</dbReference>
<evidence type="ECO:0000256" key="8">
    <source>
        <dbReference type="ARBA" id="ARBA00022723"/>
    </source>
</evidence>
<evidence type="ECO:0000256" key="9">
    <source>
        <dbReference type="ARBA" id="ARBA00022759"/>
    </source>
</evidence>
<comment type="caution">
    <text evidence="15">The sequence shown here is derived from an EMBL/GenBank/DDBJ whole genome shotgun (WGS) entry which is preliminary data.</text>
</comment>
<dbReference type="GO" id="GO:0004523">
    <property type="term" value="F:RNA-DNA hybrid ribonuclease activity"/>
    <property type="evidence" value="ECO:0007669"/>
    <property type="project" value="UniProtKB-EC"/>
</dbReference>
<evidence type="ECO:0000256" key="13">
    <source>
        <dbReference type="RuleBase" id="RU003515"/>
    </source>
</evidence>
<comment type="catalytic activity">
    <reaction evidence="1 12 13">
        <text>Endonucleolytic cleavage to 5'-phosphomonoester.</text>
        <dbReference type="EC" id="3.1.26.4"/>
    </reaction>
</comment>
<dbReference type="NCBIfam" id="NF000595">
    <property type="entry name" value="PRK00015.1-3"/>
    <property type="match status" value="1"/>
</dbReference>
<evidence type="ECO:0000256" key="10">
    <source>
        <dbReference type="ARBA" id="ARBA00022801"/>
    </source>
</evidence>
<keyword evidence="6" id="KW-0963">Cytoplasm</keyword>
<comment type="function">
    <text evidence="3 13">Endonuclease that specifically degrades the RNA of RNA-DNA hybrids.</text>
</comment>
<keyword evidence="11" id="KW-0464">Manganese</keyword>
<dbReference type="InterPro" id="IPR036397">
    <property type="entry name" value="RNaseH_sf"/>
</dbReference>
<dbReference type="EC" id="3.1.26.4" evidence="13"/>
<organism evidence="15 16">
    <name type="scientific">Gryllotalpicola reticulitermitis</name>
    <dbReference type="NCBI Taxonomy" id="1184153"/>
    <lineage>
        <taxon>Bacteria</taxon>
        <taxon>Bacillati</taxon>
        <taxon>Actinomycetota</taxon>
        <taxon>Actinomycetes</taxon>
        <taxon>Micrococcales</taxon>
        <taxon>Microbacteriaceae</taxon>
        <taxon>Gryllotalpicola</taxon>
    </lineage>
</organism>
<evidence type="ECO:0000256" key="4">
    <source>
        <dbReference type="ARBA" id="ARBA00004496"/>
    </source>
</evidence>
<dbReference type="EMBL" id="JBHSCN010000003">
    <property type="protein sequence ID" value="MFC4242776.1"/>
    <property type="molecule type" value="Genomic_DNA"/>
</dbReference>
<reference evidence="16" key="1">
    <citation type="journal article" date="2019" name="Int. J. Syst. Evol. Microbiol.">
        <title>The Global Catalogue of Microorganisms (GCM) 10K type strain sequencing project: providing services to taxonomists for standard genome sequencing and annotation.</title>
        <authorList>
            <consortium name="The Broad Institute Genomics Platform"/>
            <consortium name="The Broad Institute Genome Sequencing Center for Infectious Disease"/>
            <person name="Wu L."/>
            <person name="Ma J."/>
        </authorList>
    </citation>
    <scope>NUCLEOTIDE SEQUENCE [LARGE SCALE GENOMIC DNA]</scope>
    <source>
        <strain evidence="16">CGMCC 1.10363</strain>
    </source>
</reference>
<evidence type="ECO:0000256" key="1">
    <source>
        <dbReference type="ARBA" id="ARBA00000077"/>
    </source>
</evidence>
<keyword evidence="10 12" id="KW-0378">Hydrolase</keyword>
<dbReference type="PANTHER" id="PTHR10954:SF18">
    <property type="entry name" value="RIBONUCLEASE HII"/>
    <property type="match status" value="1"/>
</dbReference>
<evidence type="ECO:0000256" key="11">
    <source>
        <dbReference type="ARBA" id="ARBA00023211"/>
    </source>
</evidence>
<comment type="cofactor">
    <cofactor evidence="2">
        <name>Mg(2+)</name>
        <dbReference type="ChEBI" id="CHEBI:18420"/>
    </cofactor>
</comment>
<keyword evidence="16" id="KW-1185">Reference proteome</keyword>
<evidence type="ECO:0000259" key="14">
    <source>
        <dbReference type="PROSITE" id="PS51975"/>
    </source>
</evidence>
<comment type="similarity">
    <text evidence="5 13">Belongs to the RNase HII family.</text>
</comment>
<keyword evidence="9 12" id="KW-0255">Endonuclease</keyword>
<dbReference type="InterPro" id="IPR001352">
    <property type="entry name" value="RNase_HII/HIII"/>
</dbReference>
<feature type="binding site" evidence="12">
    <location>
        <position position="29"/>
    </location>
    <ligand>
        <name>a divalent metal cation</name>
        <dbReference type="ChEBI" id="CHEBI:60240"/>
    </ligand>
</feature>
<evidence type="ECO:0000256" key="6">
    <source>
        <dbReference type="ARBA" id="ARBA00022490"/>
    </source>
</evidence>
<name>A0ABV8Q3B7_9MICO</name>
<dbReference type="CDD" id="cd07182">
    <property type="entry name" value="RNase_HII_bacteria_HII_like"/>
    <property type="match status" value="1"/>
</dbReference>
<feature type="domain" description="RNase H type-2" evidence="14">
    <location>
        <begin position="23"/>
        <end position="221"/>
    </location>
</feature>
<evidence type="ECO:0000256" key="12">
    <source>
        <dbReference type="PROSITE-ProRule" id="PRU01319"/>
    </source>
</evidence>
<evidence type="ECO:0000256" key="7">
    <source>
        <dbReference type="ARBA" id="ARBA00022722"/>
    </source>
</evidence>
<protein>
    <recommendedName>
        <fullName evidence="13">Ribonuclease</fullName>
        <ecNumber evidence="13">3.1.26.4</ecNumber>
    </recommendedName>
</protein>
<dbReference type="InterPro" id="IPR022898">
    <property type="entry name" value="RNase_HII"/>
</dbReference>
<dbReference type="Proteomes" id="UP001595900">
    <property type="component" value="Unassembled WGS sequence"/>
</dbReference>
<dbReference type="Gene3D" id="3.30.420.10">
    <property type="entry name" value="Ribonuclease H-like superfamily/Ribonuclease H"/>
    <property type="match status" value="1"/>
</dbReference>
<keyword evidence="7 12" id="KW-0540">Nuclease</keyword>
<comment type="cofactor">
    <cofactor evidence="12">
        <name>Mn(2+)</name>
        <dbReference type="ChEBI" id="CHEBI:29035"/>
    </cofactor>
    <cofactor evidence="12">
        <name>Mg(2+)</name>
        <dbReference type="ChEBI" id="CHEBI:18420"/>
    </cofactor>
    <text evidence="12">Manganese or magnesium. Binds 1 divalent metal ion per monomer in the absence of substrate. May bind a second metal ion after substrate binding.</text>
</comment>
<evidence type="ECO:0000256" key="5">
    <source>
        <dbReference type="ARBA" id="ARBA00007383"/>
    </source>
</evidence>
<proteinExistence type="inferred from homology"/>
<evidence type="ECO:0000313" key="16">
    <source>
        <dbReference type="Proteomes" id="UP001595900"/>
    </source>
</evidence>
<accession>A0ABV8Q3B7</accession>
<gene>
    <name evidence="15" type="ORF">ACFOYW_05265</name>
</gene>
<dbReference type="InterPro" id="IPR024567">
    <property type="entry name" value="RNase_HII/HIII_dom"/>
</dbReference>
<keyword evidence="8 12" id="KW-0479">Metal-binding</keyword>
<feature type="binding site" evidence="12">
    <location>
        <position position="128"/>
    </location>
    <ligand>
        <name>a divalent metal cation</name>
        <dbReference type="ChEBI" id="CHEBI:60240"/>
    </ligand>
</feature>
<sequence length="221" mass="22950">MTSVDAKTPTLDVERELLAAGTRYLIAVDEVGRGALAGPVAVGMVVIDAAVAPFPVGLRDSKLLAQAVREELAPRCAAWGLHSAVGEATPAEIDEHGIVTALGLAGWRALGQLSAGGAAVDEASVLLDGNHDWLSPVLERRMSVTTRVKADLACASVAAASVIAKVHRDRLMVALHETFPAYGWASNKGYGSAAHLAALAQFGASDHHRRTWLHGAAAAID</sequence>
<comment type="subcellular location">
    <subcellularLocation>
        <location evidence="4">Cytoplasm</location>
    </subcellularLocation>
</comment>
<evidence type="ECO:0000256" key="3">
    <source>
        <dbReference type="ARBA" id="ARBA00004065"/>
    </source>
</evidence>
<feature type="binding site" evidence="12">
    <location>
        <position position="30"/>
    </location>
    <ligand>
        <name>a divalent metal cation</name>
        <dbReference type="ChEBI" id="CHEBI:60240"/>
    </ligand>
</feature>
<dbReference type="InterPro" id="IPR012337">
    <property type="entry name" value="RNaseH-like_sf"/>
</dbReference>